<dbReference type="RefSeq" id="WP_212537743.1">
    <property type="nucleotide sequence ID" value="NZ_JAGTUU010000007.1"/>
</dbReference>
<protein>
    <recommendedName>
        <fullName evidence="3">Capsular polysaccharide biosynthesis protein</fullName>
    </recommendedName>
</protein>
<accession>A0A8J8B9P9</accession>
<name>A0A8J8B9P9_9RHOB</name>
<gene>
    <name evidence="1" type="ORF">KB874_16960</name>
</gene>
<comment type="caution">
    <text evidence="1">The sequence shown here is derived from an EMBL/GenBank/DDBJ whole genome shotgun (WGS) entry which is preliminary data.</text>
</comment>
<evidence type="ECO:0000313" key="2">
    <source>
        <dbReference type="Proteomes" id="UP000681356"/>
    </source>
</evidence>
<sequence>MAETGVVRIHLPPPVRARAEAGRDPFLSALGGVLEAAGLSVVLRDDGPADLVEAAHLPGPAIFRMIDPPHPDGVTFRRGYLGPFWHIEKHGRRWDWPVARAAFDPSEVNPPKAARFAGNWRHRLFGDAVAVDGGFILVPLQGRLLAQRSFQTCAPMAMLDAVLRHDPRPVVATLHPQETYSTPELDALRALAGVHPRLSVQTGGSDALLPRCSFVVTQNSSVALKGFLLDKPAVLFARIDFHHIGLRVTEIGAEAALAAASAHRPDFAAYLWWFFRRHAIDISRPDAAAQIAAALRRAGWVIP</sequence>
<evidence type="ECO:0000313" key="1">
    <source>
        <dbReference type="EMBL" id="MBS0125775.1"/>
    </source>
</evidence>
<dbReference type="AlphaFoldDB" id="A0A8J8B9P9"/>
<evidence type="ECO:0008006" key="3">
    <source>
        <dbReference type="Google" id="ProtNLM"/>
    </source>
</evidence>
<dbReference type="EMBL" id="JAGTUU010000007">
    <property type="protein sequence ID" value="MBS0125775.1"/>
    <property type="molecule type" value="Genomic_DNA"/>
</dbReference>
<keyword evidence="2" id="KW-1185">Reference proteome</keyword>
<proteinExistence type="predicted"/>
<dbReference type="Proteomes" id="UP000681356">
    <property type="component" value="Unassembled WGS sequence"/>
</dbReference>
<reference evidence="1" key="1">
    <citation type="submission" date="2021-04" db="EMBL/GenBank/DDBJ databases">
        <authorList>
            <person name="Yoon J."/>
        </authorList>
    </citation>
    <scope>NUCLEOTIDE SEQUENCE</scope>
    <source>
        <strain evidence="1">KMU-90</strain>
    </source>
</reference>
<organism evidence="1 2">
    <name type="scientific">Thetidibacter halocola</name>
    <dbReference type="NCBI Taxonomy" id="2827239"/>
    <lineage>
        <taxon>Bacteria</taxon>
        <taxon>Pseudomonadati</taxon>
        <taxon>Pseudomonadota</taxon>
        <taxon>Alphaproteobacteria</taxon>
        <taxon>Rhodobacterales</taxon>
        <taxon>Roseobacteraceae</taxon>
        <taxon>Thetidibacter</taxon>
    </lineage>
</organism>